<proteinExistence type="predicted"/>
<comment type="caution">
    <text evidence="1">The sequence shown here is derived from an EMBL/GenBank/DDBJ whole genome shotgun (WGS) entry which is preliminary data.</text>
</comment>
<dbReference type="AlphaFoldDB" id="W2ZFW0"/>
<evidence type="ECO:0000313" key="2">
    <source>
        <dbReference type="Proteomes" id="UP000018948"/>
    </source>
</evidence>
<dbReference type="Proteomes" id="UP000018948">
    <property type="component" value="Unassembled WGS sequence"/>
</dbReference>
<reference evidence="1 2" key="1">
    <citation type="submission" date="2013-11" db="EMBL/GenBank/DDBJ databases">
        <title>The Genome Sequence of Phytophthora parasitica P10297.</title>
        <authorList>
            <consortium name="The Broad Institute Genomics Platform"/>
            <person name="Russ C."/>
            <person name="Tyler B."/>
            <person name="Panabieres F."/>
            <person name="Shan W."/>
            <person name="Tripathy S."/>
            <person name="Grunwald N."/>
            <person name="Machado M."/>
            <person name="Johnson C.S."/>
            <person name="Walker B."/>
            <person name="Young S.K."/>
            <person name="Zeng Q."/>
            <person name="Gargeya S."/>
            <person name="Fitzgerald M."/>
            <person name="Haas B."/>
            <person name="Abouelleil A."/>
            <person name="Allen A.W."/>
            <person name="Alvarado L."/>
            <person name="Arachchi H.M."/>
            <person name="Berlin A.M."/>
            <person name="Chapman S.B."/>
            <person name="Gainer-Dewar J."/>
            <person name="Goldberg J."/>
            <person name="Griggs A."/>
            <person name="Gujja S."/>
            <person name="Hansen M."/>
            <person name="Howarth C."/>
            <person name="Imamovic A."/>
            <person name="Ireland A."/>
            <person name="Larimer J."/>
            <person name="McCowan C."/>
            <person name="Murphy C."/>
            <person name="Pearson M."/>
            <person name="Poon T.W."/>
            <person name="Priest M."/>
            <person name="Roberts A."/>
            <person name="Saif S."/>
            <person name="Shea T."/>
            <person name="Sisk P."/>
            <person name="Sykes S."/>
            <person name="Wortman J."/>
            <person name="Nusbaum C."/>
            <person name="Birren B."/>
        </authorList>
    </citation>
    <scope>NUCLEOTIDE SEQUENCE [LARGE SCALE GENOMIC DNA]</scope>
    <source>
        <strain evidence="1 2">P10297</strain>
    </source>
</reference>
<organism evidence="1 2">
    <name type="scientific">Phytophthora nicotianae P10297</name>
    <dbReference type="NCBI Taxonomy" id="1317064"/>
    <lineage>
        <taxon>Eukaryota</taxon>
        <taxon>Sar</taxon>
        <taxon>Stramenopiles</taxon>
        <taxon>Oomycota</taxon>
        <taxon>Peronosporomycetes</taxon>
        <taxon>Peronosporales</taxon>
        <taxon>Peronosporaceae</taxon>
        <taxon>Phytophthora</taxon>
    </lineage>
</organism>
<protein>
    <submittedName>
        <fullName evidence="1">Uncharacterized protein</fullName>
    </submittedName>
</protein>
<accession>W2ZFW0</accession>
<sequence>MASHSEPTAYGTRIIGLVVLGISFHSAKSTVSTPSPNEAEIECFQISNIDNVTNMMEPIKGKLGDSRSAPQPV</sequence>
<gene>
    <name evidence="1" type="ORF">F442_07496</name>
</gene>
<evidence type="ECO:0000313" key="1">
    <source>
        <dbReference type="EMBL" id="ETP46217.1"/>
    </source>
</evidence>
<name>W2ZFW0_PHYNI</name>
<dbReference type="EMBL" id="ANIY01001569">
    <property type="protein sequence ID" value="ETP46217.1"/>
    <property type="molecule type" value="Genomic_DNA"/>
</dbReference>